<keyword evidence="2" id="KW-0812">Transmembrane</keyword>
<sequence length="434" mass="45391">MPTAGPYRLQRRLSSCEVGDVWSAADARGLPLTVARLNELASADDRWRSAFAAASEALGQSESDRLPIVDSDHASNRPWVACSGTGAGAAEIFTALGQQLQPVAAEHGPPAADDATVGRDLDFVRPEPDPPTVPFQPVARPISAQPVSAAAGQPVSAYPGSPQPVSGRPVSGDPSSGLPAFGDPISAAPISAAPPPYGRIGDGPRPDRLLLLIVALVSLLLGAAAGAGLVAATAGDDPKPSPSTAPVTYTDAQLLLPATPPARPGLLPDPDDWPKNTWPTFEGQSTGVQDVTDLDGVGFDFKVPDGWKCTLAAKAEAAVHYRCGVFDGETVEAGGDLIVRTCVAVCDDAARQALRKREEAWGLRWTGGTSLQSWVETDAVEGKPVYGVVYVGFWRSTPEEVLNREVVLRMTAPAAAANDVKKVAYTIRDHTYTQ</sequence>
<evidence type="ECO:0000313" key="4">
    <source>
        <dbReference type="Proteomes" id="UP000198415"/>
    </source>
</evidence>
<keyword evidence="4" id="KW-1185">Reference proteome</keyword>
<evidence type="ECO:0000256" key="1">
    <source>
        <dbReference type="SAM" id="MobiDB-lite"/>
    </source>
</evidence>
<reference evidence="3 4" key="1">
    <citation type="submission" date="2017-06" db="EMBL/GenBank/DDBJ databases">
        <authorList>
            <person name="Kim H.J."/>
            <person name="Triplett B.A."/>
        </authorList>
    </citation>
    <scope>NUCLEOTIDE SEQUENCE [LARGE SCALE GENOMIC DNA]</scope>
    <source>
        <strain evidence="3 4">DSM 43151</strain>
    </source>
</reference>
<dbReference type="AlphaFoldDB" id="A0A238WLT2"/>
<gene>
    <name evidence="3" type="ORF">SAMN06264365_102663</name>
</gene>
<feature type="transmembrane region" description="Helical" evidence="2">
    <location>
        <begin position="209"/>
        <end position="232"/>
    </location>
</feature>
<organism evidence="3 4">
    <name type="scientific">Actinoplanes regularis</name>
    <dbReference type="NCBI Taxonomy" id="52697"/>
    <lineage>
        <taxon>Bacteria</taxon>
        <taxon>Bacillati</taxon>
        <taxon>Actinomycetota</taxon>
        <taxon>Actinomycetes</taxon>
        <taxon>Micromonosporales</taxon>
        <taxon>Micromonosporaceae</taxon>
        <taxon>Actinoplanes</taxon>
    </lineage>
</organism>
<feature type="region of interest" description="Disordered" evidence="1">
    <location>
        <begin position="144"/>
        <end position="190"/>
    </location>
</feature>
<evidence type="ECO:0000256" key="2">
    <source>
        <dbReference type="SAM" id="Phobius"/>
    </source>
</evidence>
<dbReference type="RefSeq" id="WP_089292434.1">
    <property type="nucleotide sequence ID" value="NZ_BOMU01000022.1"/>
</dbReference>
<keyword evidence="2" id="KW-1133">Transmembrane helix</keyword>
<accession>A0A238WLT2</accession>
<dbReference type="EMBL" id="FZNR01000002">
    <property type="protein sequence ID" value="SNR47331.1"/>
    <property type="molecule type" value="Genomic_DNA"/>
</dbReference>
<protein>
    <submittedName>
        <fullName evidence="3">Uncharacterized protein</fullName>
    </submittedName>
</protein>
<evidence type="ECO:0000313" key="3">
    <source>
        <dbReference type="EMBL" id="SNR47331.1"/>
    </source>
</evidence>
<keyword evidence="2" id="KW-0472">Membrane</keyword>
<proteinExistence type="predicted"/>
<name>A0A238WLT2_9ACTN</name>
<dbReference type="Proteomes" id="UP000198415">
    <property type="component" value="Unassembled WGS sequence"/>
</dbReference>
<dbReference type="OrthoDB" id="3406034at2"/>